<evidence type="ECO:0000259" key="6">
    <source>
        <dbReference type="PROSITE" id="PS50994"/>
    </source>
</evidence>
<reference evidence="7" key="1">
    <citation type="journal article" date="2019" name="Sci. Rep.">
        <title>Draft genome of Tanacetum cinerariifolium, the natural source of mosquito coil.</title>
        <authorList>
            <person name="Yamashiro T."/>
            <person name="Shiraishi A."/>
            <person name="Satake H."/>
            <person name="Nakayama K."/>
        </authorList>
    </citation>
    <scope>NUCLEOTIDE SEQUENCE</scope>
</reference>
<protein>
    <recommendedName>
        <fullName evidence="6">Integrase catalytic domain-containing protein</fullName>
    </recommendedName>
</protein>
<dbReference type="InterPro" id="IPR057670">
    <property type="entry name" value="SH3_retrovirus"/>
</dbReference>
<dbReference type="Pfam" id="PF07727">
    <property type="entry name" value="RVT_2"/>
    <property type="match status" value="1"/>
</dbReference>
<dbReference type="Pfam" id="PF25597">
    <property type="entry name" value="SH3_retrovirus"/>
    <property type="match status" value="1"/>
</dbReference>
<dbReference type="Pfam" id="PF00665">
    <property type="entry name" value="rve"/>
    <property type="match status" value="1"/>
</dbReference>
<evidence type="ECO:0000256" key="1">
    <source>
        <dbReference type="ARBA" id="ARBA00022670"/>
    </source>
</evidence>
<dbReference type="InterPro" id="IPR036397">
    <property type="entry name" value="RNaseH_sf"/>
</dbReference>
<dbReference type="PANTHER" id="PTHR42648:SF18">
    <property type="entry name" value="RETROTRANSPOSON, UNCLASSIFIED-LIKE PROTEIN"/>
    <property type="match status" value="1"/>
</dbReference>
<dbReference type="GO" id="GO:0046872">
    <property type="term" value="F:metal ion binding"/>
    <property type="evidence" value="ECO:0007669"/>
    <property type="project" value="UniProtKB-KW"/>
</dbReference>
<evidence type="ECO:0000256" key="2">
    <source>
        <dbReference type="ARBA" id="ARBA00022723"/>
    </source>
</evidence>
<dbReference type="InterPro" id="IPR013103">
    <property type="entry name" value="RVT_2"/>
</dbReference>
<dbReference type="EMBL" id="BKCJ010004076">
    <property type="protein sequence ID" value="GEU58882.1"/>
    <property type="molecule type" value="Genomic_DNA"/>
</dbReference>
<dbReference type="InterPro" id="IPR043502">
    <property type="entry name" value="DNA/RNA_pol_sf"/>
</dbReference>
<dbReference type="SUPFAM" id="SSF53098">
    <property type="entry name" value="Ribonuclease H-like"/>
    <property type="match status" value="1"/>
</dbReference>
<dbReference type="InterPro" id="IPR012337">
    <property type="entry name" value="RNaseH-like_sf"/>
</dbReference>
<dbReference type="InterPro" id="IPR001584">
    <property type="entry name" value="Integrase_cat-core"/>
</dbReference>
<proteinExistence type="predicted"/>
<gene>
    <name evidence="7" type="ORF">Tci_030860</name>
</gene>
<evidence type="ECO:0000256" key="3">
    <source>
        <dbReference type="ARBA" id="ARBA00022750"/>
    </source>
</evidence>
<dbReference type="InterPro" id="IPR039537">
    <property type="entry name" value="Retrotran_Ty1/copia-like"/>
</dbReference>
<evidence type="ECO:0000256" key="4">
    <source>
        <dbReference type="ARBA" id="ARBA00022801"/>
    </source>
</evidence>
<evidence type="ECO:0000313" key="7">
    <source>
        <dbReference type="EMBL" id="GEU58882.1"/>
    </source>
</evidence>
<name>A0A6L2LE63_TANCI</name>
<dbReference type="PANTHER" id="PTHR42648">
    <property type="entry name" value="TRANSPOSASE, PUTATIVE-RELATED"/>
    <property type="match status" value="1"/>
</dbReference>
<accession>A0A6L2LE63</accession>
<dbReference type="GO" id="GO:0004190">
    <property type="term" value="F:aspartic-type endopeptidase activity"/>
    <property type="evidence" value="ECO:0007669"/>
    <property type="project" value="UniProtKB-KW"/>
</dbReference>
<organism evidence="7">
    <name type="scientific">Tanacetum cinerariifolium</name>
    <name type="common">Dalmatian daisy</name>
    <name type="synonym">Chrysanthemum cinerariifolium</name>
    <dbReference type="NCBI Taxonomy" id="118510"/>
    <lineage>
        <taxon>Eukaryota</taxon>
        <taxon>Viridiplantae</taxon>
        <taxon>Streptophyta</taxon>
        <taxon>Embryophyta</taxon>
        <taxon>Tracheophyta</taxon>
        <taxon>Spermatophyta</taxon>
        <taxon>Magnoliopsida</taxon>
        <taxon>eudicotyledons</taxon>
        <taxon>Gunneridae</taxon>
        <taxon>Pentapetalae</taxon>
        <taxon>asterids</taxon>
        <taxon>campanulids</taxon>
        <taxon>Asterales</taxon>
        <taxon>Asteraceae</taxon>
        <taxon>Asteroideae</taxon>
        <taxon>Anthemideae</taxon>
        <taxon>Anthemidinae</taxon>
        <taxon>Tanacetum</taxon>
    </lineage>
</organism>
<keyword evidence="1" id="KW-0645">Protease</keyword>
<evidence type="ECO:0000256" key="5">
    <source>
        <dbReference type="SAM" id="MobiDB-lite"/>
    </source>
</evidence>
<keyword evidence="2" id="KW-0479">Metal-binding</keyword>
<dbReference type="GO" id="GO:0015074">
    <property type="term" value="P:DNA integration"/>
    <property type="evidence" value="ECO:0007669"/>
    <property type="project" value="InterPro"/>
</dbReference>
<dbReference type="InterPro" id="IPR054722">
    <property type="entry name" value="PolX-like_BBD"/>
</dbReference>
<dbReference type="SUPFAM" id="SSF56672">
    <property type="entry name" value="DNA/RNA polymerases"/>
    <property type="match status" value="1"/>
</dbReference>
<feature type="compositionally biased region" description="Low complexity" evidence="5">
    <location>
        <begin position="606"/>
        <end position="617"/>
    </location>
</feature>
<dbReference type="Pfam" id="PF13976">
    <property type="entry name" value="gag_pre-integrs"/>
    <property type="match status" value="1"/>
</dbReference>
<sequence length="1663" mass="187489">MQPPLTSLEDIKDPTEAMNATLILFAKAFQLSAPTNNNQRTSSNPRNRQIAQPVMNMDHDRQIQNVEGNGENQFGQYAGQVAQNQQGYNAWQNGGIQYAQNAGVQSGRNQNRLVVVPGIANQSGTGNVVAARAEGTGNGNQARCYNCRGLGHIHASTSGTQHNKAPVYDIDDLAEVQLNDNCYDNVIFNMFTQKEQYTDLLEPILEPQLVPQNDNHVTSVAPSMVHSGGTVEISSAPNEETRAHQETVYHNLVDQVAQKMALGYPNPSYLKKAQLKQQSLYNGNLLLEEHDPPVVYDSEETLELAQEIREKMRLLKKEIKPANYAKINHLSGVHRIISHEIAPIINQVDARVQNVKIQFLQEATKFVRDFKSLAKEADESLAKQKSLEFEIERLLKASVSHDIMSIVQNSFVDVPSNLQTELDRRTVASSVGNTPSASNTLDPLNQKLESKIVELEFQVVNYEREISHLNTIYKNLFDSIKSNRAHAKLHDLIYENAQLRAWGFENTSEPMNNTSRTSVTPHVDKPKLSAITPQSKKLHASMPSHSVPQPREFNVVKHRNVIAPGMFKINPSQMPRVDLVPNKKSSASIRTNSITNSQRHVTFKENVSSNTVTASSTGLVHTTRTRRPQPKGNTRNARVPSASKSSEVKKNVTIKDHRRTLLLSKNQKTMSSKCNNIKLAIWNDKSKIVCDTCKQCLVTANHDACFPSSLNALNSRANKLCANVPLSANQKKHRTQVTKARTNEKMVSKFNRVSWQVIQICLWCVDSGCSKHMTGNLINFVWKFLGTVRFGNDHIDAILGYGDLKWGNITITRVYFVEGLGHNIFSIGQFCDADLEVAFRRNTCFIRDLDGVDLLKGNHSTNLYIINLYDMATASPICLMARATPTKSWLWHQRLSHLNFDTINDLANNDLVSGLPKFKYAKEYLCPSCEQGKSKRASHPPKPVPNSKQRLHLFHLDLCSPMRVASIKGKRYVLVIVDDYSRYTWVHFLRTKDKTPEVIKNFLKKIYVPLQAPVIIVRTDNGIEFKNHVLKEYFDSVGITHKTSATKTPQQNGVVERRNRTLVEAARTMLIFSHAPLFLWAEAIAIACYTQNRSIIHQRFNKTPYELIQGRKQGISYIYGFGALCYPKNDREDIGKLGAKGNIGFFIGYSANSVAYRVYNRRTKKIIETMNVMFDELSAMAFEQNSSRPGLQSMTSGQISSELELTYAPSTITPQRPSERDLDILFEPLHNEYLGGRPSEVPRTIPISPMIQNLQAPTASMNRTPLPTASAADNVPNAVFEGDLFVNPFATPSTESVVSSTPSVDPSNMHTFYQPYPHDYQWTKDLPLEQVIGEPSRPVLTRNQLKTDGDMCIYALTVSIIEPKSVKKALTDLAWIESMQEELHQFIRLDVWELVPSPDGIKPLTLKWLFKNKHDEENTVIRNKTRLVVRGYRKEEGIDFEESFAPVARMEAIRIFLAYDAYKGFTVYQMDVKTAFLHGSLKEDVYVYQPEGFIDADHPSHVCKLKKVLYGLKQASRAWYDELSTFLLQSGFSKGTIDLTLFTRRFDDDIFVVSMLTNPPVVNQSKYVHEILKKYGLNTYDIVGTPMDIKDKLDLDQIGTPVDATKYRSMIGALMYLTSRKPDIVHATCVPPRSTSKRLKGSFVTSGKPLKWVSGIRRILVLN</sequence>
<comment type="caution">
    <text evidence="7">The sequence shown here is derived from an EMBL/GenBank/DDBJ whole genome shotgun (WGS) entry which is preliminary data.</text>
</comment>
<feature type="region of interest" description="Disordered" evidence="5">
    <location>
        <begin position="606"/>
        <end position="649"/>
    </location>
</feature>
<dbReference type="GO" id="GO:0006508">
    <property type="term" value="P:proteolysis"/>
    <property type="evidence" value="ECO:0007669"/>
    <property type="project" value="UniProtKB-KW"/>
</dbReference>
<dbReference type="PROSITE" id="PS50994">
    <property type="entry name" value="INTEGRASE"/>
    <property type="match status" value="1"/>
</dbReference>
<feature type="domain" description="Integrase catalytic" evidence="6">
    <location>
        <begin position="939"/>
        <end position="1112"/>
    </location>
</feature>
<dbReference type="GO" id="GO:0003676">
    <property type="term" value="F:nucleic acid binding"/>
    <property type="evidence" value="ECO:0007669"/>
    <property type="project" value="InterPro"/>
</dbReference>
<keyword evidence="3" id="KW-0064">Aspartyl protease</keyword>
<dbReference type="Gene3D" id="3.30.420.10">
    <property type="entry name" value="Ribonuclease H-like superfamily/Ribonuclease H"/>
    <property type="match status" value="1"/>
</dbReference>
<keyword evidence="4" id="KW-0378">Hydrolase</keyword>
<dbReference type="InterPro" id="IPR025724">
    <property type="entry name" value="GAG-pre-integrase_dom"/>
</dbReference>
<dbReference type="Pfam" id="PF22936">
    <property type="entry name" value="Pol_BBD"/>
    <property type="match status" value="1"/>
</dbReference>